<comment type="similarity">
    <text evidence="1">Belongs to the LysR transcriptional regulatory family.</text>
</comment>
<dbReference type="InterPro" id="IPR000847">
    <property type="entry name" value="LysR_HTH_N"/>
</dbReference>
<evidence type="ECO:0000256" key="4">
    <source>
        <dbReference type="ARBA" id="ARBA00023163"/>
    </source>
</evidence>
<dbReference type="InterPro" id="IPR005119">
    <property type="entry name" value="LysR_subst-bd"/>
</dbReference>
<comment type="caution">
    <text evidence="6">The sequence shown here is derived from an EMBL/GenBank/DDBJ whole genome shotgun (WGS) entry which is preliminary data.</text>
</comment>
<dbReference type="SUPFAM" id="SSF46785">
    <property type="entry name" value="Winged helix' DNA-binding domain"/>
    <property type="match status" value="1"/>
</dbReference>
<dbReference type="RefSeq" id="WP_306065858.1">
    <property type="nucleotide sequence ID" value="NZ_JAROCA020000001.1"/>
</dbReference>
<evidence type="ECO:0000256" key="3">
    <source>
        <dbReference type="ARBA" id="ARBA00023125"/>
    </source>
</evidence>
<dbReference type="PANTHER" id="PTHR30419">
    <property type="entry name" value="HTH-TYPE TRANSCRIPTIONAL REGULATOR YBHD"/>
    <property type="match status" value="1"/>
</dbReference>
<dbReference type="Pfam" id="PF03466">
    <property type="entry name" value="LysR_substrate"/>
    <property type="match status" value="1"/>
</dbReference>
<dbReference type="PRINTS" id="PR00039">
    <property type="entry name" value="HTHLYSR"/>
</dbReference>
<protein>
    <submittedName>
        <fullName evidence="6">LysR family transcriptional regulator</fullName>
    </submittedName>
</protein>
<keyword evidence="2" id="KW-0805">Transcription regulation</keyword>
<keyword evidence="4" id="KW-0804">Transcription</keyword>
<keyword evidence="7" id="KW-1185">Reference proteome</keyword>
<dbReference type="PANTHER" id="PTHR30419:SF28">
    <property type="entry name" value="HTH-TYPE TRANSCRIPTIONAL REGULATOR BSDA"/>
    <property type="match status" value="1"/>
</dbReference>
<evidence type="ECO:0000313" key="7">
    <source>
        <dbReference type="Proteomes" id="UP001228376"/>
    </source>
</evidence>
<dbReference type="InterPro" id="IPR050950">
    <property type="entry name" value="HTH-type_LysR_regulators"/>
</dbReference>
<dbReference type="Gene3D" id="1.10.10.10">
    <property type="entry name" value="Winged helix-like DNA-binding domain superfamily/Winged helix DNA-binding domain"/>
    <property type="match status" value="1"/>
</dbReference>
<dbReference type="SUPFAM" id="SSF53850">
    <property type="entry name" value="Periplasmic binding protein-like II"/>
    <property type="match status" value="1"/>
</dbReference>
<dbReference type="CDD" id="cd08434">
    <property type="entry name" value="PBP2_GltC_like"/>
    <property type="match status" value="1"/>
</dbReference>
<proteinExistence type="inferred from homology"/>
<accession>A0ABU5CDC2</accession>
<dbReference type="InterPro" id="IPR036388">
    <property type="entry name" value="WH-like_DNA-bd_sf"/>
</dbReference>
<evidence type="ECO:0000256" key="2">
    <source>
        <dbReference type="ARBA" id="ARBA00023015"/>
    </source>
</evidence>
<name>A0ABU5CDC2_9BACI</name>
<dbReference type="Pfam" id="PF00126">
    <property type="entry name" value="HTH_1"/>
    <property type="match status" value="1"/>
</dbReference>
<dbReference type="Gene3D" id="3.40.190.290">
    <property type="match status" value="1"/>
</dbReference>
<dbReference type="PROSITE" id="PS50931">
    <property type="entry name" value="HTH_LYSR"/>
    <property type="match status" value="1"/>
</dbReference>
<keyword evidence="3" id="KW-0238">DNA-binding</keyword>
<evidence type="ECO:0000313" key="6">
    <source>
        <dbReference type="EMBL" id="MDY0404304.1"/>
    </source>
</evidence>
<gene>
    <name evidence="6" type="ORF">P5G51_001730</name>
</gene>
<feature type="domain" description="HTH lysR-type" evidence="5">
    <location>
        <begin position="1"/>
        <end position="58"/>
    </location>
</feature>
<reference evidence="6 7" key="1">
    <citation type="submission" date="2023-10" db="EMBL/GenBank/DDBJ databases">
        <title>179-bfca-hs.</title>
        <authorList>
            <person name="Miliotis G."/>
            <person name="Sengupta P."/>
            <person name="Hameed A."/>
            <person name="Chuvochina M."/>
            <person name="Mcdonagh F."/>
            <person name="Simpson A.C."/>
            <person name="Singh N.K."/>
            <person name="Rekha P.D."/>
            <person name="Raman K."/>
            <person name="Hugenholtz P."/>
            <person name="Venkateswaran K."/>
        </authorList>
    </citation>
    <scope>NUCLEOTIDE SEQUENCE [LARGE SCALE GENOMIC DNA]</scope>
    <source>
        <strain evidence="6 7">179-BFC-A-HS</strain>
    </source>
</reference>
<organism evidence="6 7">
    <name type="scientific">Tigheibacillus jepli</name>
    <dbReference type="NCBI Taxonomy" id="3035914"/>
    <lineage>
        <taxon>Bacteria</taxon>
        <taxon>Bacillati</taxon>
        <taxon>Bacillota</taxon>
        <taxon>Bacilli</taxon>
        <taxon>Bacillales</taxon>
        <taxon>Bacillaceae</taxon>
        <taxon>Tigheibacillus</taxon>
    </lineage>
</organism>
<dbReference type="InterPro" id="IPR036390">
    <property type="entry name" value="WH_DNA-bd_sf"/>
</dbReference>
<evidence type="ECO:0000256" key="1">
    <source>
        <dbReference type="ARBA" id="ARBA00009437"/>
    </source>
</evidence>
<dbReference type="EMBL" id="JAROCA020000001">
    <property type="protein sequence ID" value="MDY0404304.1"/>
    <property type="molecule type" value="Genomic_DNA"/>
</dbReference>
<sequence>MEWQQLTYFREVAKQQHMTKAAKSLSLTQPALSRSISRLEKELGVPLFERKGRSIVLNRYGELLLKRVNRMMAELEEAKQEISDIIDPENGEISLGFLHTLGTEKIPELIGAFRKTYPNLRFQFTQNNSFALQKQLEAGKFDLCLTTPIEAGLKINWARLWREELYVIVPIDHRLAKRKRIRLDEIATEHFIAIKEGNSLRQMTSDFFEEAGIAPTILFEGEEIHTLAGLVGAGLGVALIPEVKGLDFSKIVPLHVTWPTCERSLGLAWMQGRYLSPAAERFKAFVMAYFQKQDGE</sequence>
<evidence type="ECO:0000259" key="5">
    <source>
        <dbReference type="PROSITE" id="PS50931"/>
    </source>
</evidence>
<dbReference type="Proteomes" id="UP001228376">
    <property type="component" value="Unassembled WGS sequence"/>
</dbReference>